<dbReference type="RefSeq" id="WP_133971297.1">
    <property type="nucleotide sequence ID" value="NZ_OPYN01000164.1"/>
</dbReference>
<evidence type="ECO:0000259" key="6">
    <source>
        <dbReference type="PROSITE" id="PS50977"/>
    </source>
</evidence>
<dbReference type="InterPro" id="IPR011075">
    <property type="entry name" value="TetR_C"/>
</dbReference>
<evidence type="ECO:0000256" key="5">
    <source>
        <dbReference type="SAM" id="MobiDB-lite"/>
    </source>
</evidence>
<evidence type="ECO:0000256" key="1">
    <source>
        <dbReference type="ARBA" id="ARBA00023015"/>
    </source>
</evidence>
<dbReference type="EMBL" id="OPYN01000164">
    <property type="protein sequence ID" value="SPO62069.1"/>
    <property type="molecule type" value="Genomic_DNA"/>
</dbReference>
<dbReference type="SUPFAM" id="SSF48498">
    <property type="entry name" value="Tetracyclin repressor-like, C-terminal domain"/>
    <property type="match status" value="1"/>
</dbReference>
<keyword evidence="2 4" id="KW-0238">DNA-binding</keyword>
<proteinExistence type="predicted"/>
<dbReference type="InterPro" id="IPR001647">
    <property type="entry name" value="HTH_TetR"/>
</dbReference>
<name>A0AAQ1SUJ2_9PSED</name>
<sequence>MQINKIASSEKPGVGRPRSEATRRQILDATLTLLQEKTIQAISIEAIAREAGVSKATIYRWWDSKALVVIDAFIENHLVKTNIPRQVARKEALTYHFRSLIEQYAGWPGRLVAQIIAEGQSDPSILQAFRERFHYGRRAVVREILEACKATGEIRTDTNVDILMDVIYGAVYMRLMLNHAPLDENFAQSHLAYVFDLLGIQQS</sequence>
<dbReference type="PRINTS" id="PR00455">
    <property type="entry name" value="HTHTETR"/>
</dbReference>
<keyword evidence="3" id="KW-0804">Transcription</keyword>
<dbReference type="GO" id="GO:0003700">
    <property type="term" value="F:DNA-binding transcription factor activity"/>
    <property type="evidence" value="ECO:0007669"/>
    <property type="project" value="TreeGrafter"/>
</dbReference>
<evidence type="ECO:0000313" key="8">
    <source>
        <dbReference type="Proteomes" id="UP000294335"/>
    </source>
</evidence>
<evidence type="ECO:0000256" key="2">
    <source>
        <dbReference type="ARBA" id="ARBA00023125"/>
    </source>
</evidence>
<dbReference type="Gene3D" id="1.10.357.10">
    <property type="entry name" value="Tetracycline Repressor, domain 2"/>
    <property type="match status" value="1"/>
</dbReference>
<dbReference type="PANTHER" id="PTHR30055:SF148">
    <property type="entry name" value="TETR-FAMILY TRANSCRIPTIONAL REGULATOR"/>
    <property type="match status" value="1"/>
</dbReference>
<evidence type="ECO:0000256" key="3">
    <source>
        <dbReference type="ARBA" id="ARBA00023163"/>
    </source>
</evidence>
<dbReference type="InterPro" id="IPR050109">
    <property type="entry name" value="HTH-type_TetR-like_transc_reg"/>
</dbReference>
<evidence type="ECO:0000256" key="4">
    <source>
        <dbReference type="PROSITE-ProRule" id="PRU00335"/>
    </source>
</evidence>
<dbReference type="PANTHER" id="PTHR30055">
    <property type="entry name" value="HTH-TYPE TRANSCRIPTIONAL REGULATOR RUTR"/>
    <property type="match status" value="1"/>
</dbReference>
<comment type="caution">
    <text evidence="7">The sequence shown here is derived from an EMBL/GenBank/DDBJ whole genome shotgun (WGS) entry which is preliminary data.</text>
</comment>
<dbReference type="Pfam" id="PF16859">
    <property type="entry name" value="TetR_C_11"/>
    <property type="match status" value="1"/>
</dbReference>
<dbReference type="Gene3D" id="1.10.10.60">
    <property type="entry name" value="Homeodomain-like"/>
    <property type="match status" value="1"/>
</dbReference>
<keyword evidence="8" id="KW-1185">Reference proteome</keyword>
<dbReference type="Pfam" id="PF00440">
    <property type="entry name" value="TetR_N"/>
    <property type="match status" value="1"/>
</dbReference>
<feature type="domain" description="HTH tetR-type" evidence="6">
    <location>
        <begin position="20"/>
        <end position="80"/>
    </location>
</feature>
<organism evidence="7 8">
    <name type="scientific">Pseudomonas inefficax</name>
    <dbReference type="NCBI Taxonomy" id="2078786"/>
    <lineage>
        <taxon>Bacteria</taxon>
        <taxon>Pseudomonadati</taxon>
        <taxon>Pseudomonadota</taxon>
        <taxon>Gammaproteobacteria</taxon>
        <taxon>Pseudomonadales</taxon>
        <taxon>Pseudomonadaceae</taxon>
        <taxon>Pseudomonas</taxon>
    </lineage>
</organism>
<dbReference type="Proteomes" id="UP000294335">
    <property type="component" value="Unassembled WGS sequence"/>
</dbReference>
<reference evidence="7 8" key="1">
    <citation type="submission" date="2018-02" db="EMBL/GenBank/DDBJ databases">
        <authorList>
            <person name="Dubost A."/>
        </authorList>
    </citation>
    <scope>NUCLEOTIDE SEQUENCE [LARGE SCALE GENOMIC DNA]</scope>
    <source>
        <strain evidence="8">JV551A3</strain>
    </source>
</reference>
<protein>
    <submittedName>
        <fullName evidence="7">TetR family transcriptional regulator</fullName>
    </submittedName>
</protein>
<evidence type="ECO:0000313" key="7">
    <source>
        <dbReference type="EMBL" id="SPO62069.1"/>
    </source>
</evidence>
<dbReference type="InterPro" id="IPR009057">
    <property type="entry name" value="Homeodomain-like_sf"/>
</dbReference>
<dbReference type="PROSITE" id="PS50977">
    <property type="entry name" value="HTH_TETR_2"/>
    <property type="match status" value="1"/>
</dbReference>
<dbReference type="InterPro" id="IPR036271">
    <property type="entry name" value="Tet_transcr_reg_TetR-rel_C_sf"/>
</dbReference>
<feature type="DNA-binding region" description="H-T-H motif" evidence="4">
    <location>
        <begin position="43"/>
        <end position="62"/>
    </location>
</feature>
<gene>
    <name evidence="7" type="ORF">JV551A3_V1_1640145</name>
</gene>
<dbReference type="AlphaFoldDB" id="A0AAQ1SUJ2"/>
<feature type="region of interest" description="Disordered" evidence="5">
    <location>
        <begin position="1"/>
        <end position="20"/>
    </location>
</feature>
<dbReference type="SUPFAM" id="SSF46689">
    <property type="entry name" value="Homeodomain-like"/>
    <property type="match status" value="1"/>
</dbReference>
<dbReference type="GO" id="GO:0000976">
    <property type="term" value="F:transcription cis-regulatory region binding"/>
    <property type="evidence" value="ECO:0007669"/>
    <property type="project" value="TreeGrafter"/>
</dbReference>
<accession>A0AAQ1SUJ2</accession>
<keyword evidence="1" id="KW-0805">Transcription regulation</keyword>